<dbReference type="PANTHER" id="PTHR34290">
    <property type="entry name" value="SI:CH73-390P7.2"/>
    <property type="match status" value="1"/>
</dbReference>
<protein>
    <submittedName>
        <fullName evidence="1">Thiol-disulfide oxidoreductase DCC family protein</fullName>
    </submittedName>
</protein>
<organism evidence="1 2">
    <name type="scientific">Vibrio cholerae</name>
    <dbReference type="NCBI Taxonomy" id="666"/>
    <lineage>
        <taxon>Bacteria</taxon>
        <taxon>Pseudomonadati</taxon>
        <taxon>Pseudomonadota</taxon>
        <taxon>Gammaproteobacteria</taxon>
        <taxon>Vibrionales</taxon>
        <taxon>Vibrionaceae</taxon>
        <taxon>Vibrio</taxon>
    </lineage>
</organism>
<comment type="caution">
    <text evidence="1">The sequence shown here is derived from an EMBL/GenBank/DDBJ whole genome shotgun (WGS) entry which is preliminary data.</text>
</comment>
<dbReference type="Pfam" id="PF04134">
    <property type="entry name" value="DCC1-like"/>
    <property type="match status" value="1"/>
</dbReference>
<evidence type="ECO:0000313" key="1">
    <source>
        <dbReference type="EMBL" id="TXX65468.1"/>
    </source>
</evidence>
<dbReference type="InterPro" id="IPR044691">
    <property type="entry name" value="DCC1_Trx"/>
</dbReference>
<evidence type="ECO:0000313" key="2">
    <source>
        <dbReference type="Proteomes" id="UP000323819"/>
    </source>
</evidence>
<dbReference type="EMBL" id="VSIJ01000033">
    <property type="protein sequence ID" value="TXX65468.1"/>
    <property type="molecule type" value="Genomic_DNA"/>
</dbReference>
<accession>A0ABD7SLR2</accession>
<gene>
    <name evidence="1" type="ORF">FXF03_13540</name>
</gene>
<dbReference type="InterPro" id="IPR007263">
    <property type="entry name" value="DCC1-like"/>
</dbReference>
<proteinExistence type="predicted"/>
<name>A0ABD7SLR2_VIBCL</name>
<dbReference type="PANTHER" id="PTHR34290:SF2">
    <property type="entry name" value="OS04G0668800 PROTEIN"/>
    <property type="match status" value="1"/>
</dbReference>
<sequence>MMNLRSIVMNKPDLVIFFDGQCPLCCNEMRALKTADHQARIMLVDVHDTDTMSCYPSIDKQRALSILHGIDQQGQLLYGLDVTVLAWRLVNRHRWLFITRLPILKGISDRMYLLFAKHRMRLSRWFDQTQCQEGVCQKKIE</sequence>
<dbReference type="Proteomes" id="UP000323819">
    <property type="component" value="Unassembled WGS sequence"/>
</dbReference>
<dbReference type="AlphaFoldDB" id="A0ABD7SLR2"/>
<reference evidence="1 2" key="1">
    <citation type="submission" date="2019-06" db="EMBL/GenBank/DDBJ databases">
        <title>Vibrio cholerae phylogeny based on whole-genome sequencing reveals genetic diversity and population strucutre.</title>
        <authorList>
            <person name="Zhiqiu Y."/>
            <person name="Bin L."/>
            <person name="Lingyan J."/>
        </authorList>
    </citation>
    <scope>NUCLEOTIDE SEQUENCE [LARGE SCALE GENOMIC DNA]</scope>
    <source>
        <strain evidence="1 2">N2814</strain>
    </source>
</reference>